<dbReference type="InterPro" id="IPR051661">
    <property type="entry name" value="Actin_filament_regulator"/>
</dbReference>
<gene>
    <name evidence="3" type="ORF">CU098_002660</name>
</gene>
<name>A0A367IL50_RHIST</name>
<dbReference type="AlphaFoldDB" id="A0A367IL50"/>
<evidence type="ECO:0000256" key="1">
    <source>
        <dbReference type="SAM" id="Coils"/>
    </source>
</evidence>
<dbReference type="Gene3D" id="1.10.238.150">
    <property type="entry name" value="Formin, FH3 diaphanous domain"/>
    <property type="match status" value="1"/>
</dbReference>
<evidence type="ECO:0000313" key="4">
    <source>
        <dbReference type="Proteomes" id="UP000253551"/>
    </source>
</evidence>
<protein>
    <submittedName>
        <fullName evidence="3">Uncharacterized protein</fullName>
    </submittedName>
</protein>
<dbReference type="PANTHER" id="PTHR47102:SF2">
    <property type="entry name" value="PROTEIN BNI1"/>
    <property type="match status" value="1"/>
</dbReference>
<dbReference type="STRING" id="4846.A0A367IL50"/>
<reference evidence="3 4" key="1">
    <citation type="journal article" date="2018" name="G3 (Bethesda)">
        <title>Phylogenetic and Phylogenomic Definition of Rhizopus Species.</title>
        <authorList>
            <person name="Gryganskyi A.P."/>
            <person name="Golan J."/>
            <person name="Dolatabadi S."/>
            <person name="Mondo S."/>
            <person name="Robb S."/>
            <person name="Idnurm A."/>
            <person name="Muszewska A."/>
            <person name="Steczkiewicz K."/>
            <person name="Masonjones S."/>
            <person name="Liao H.L."/>
            <person name="Gajdeczka M.T."/>
            <person name="Anike F."/>
            <person name="Vuek A."/>
            <person name="Anishchenko I.M."/>
            <person name="Voigt K."/>
            <person name="de Hoog G.S."/>
            <person name="Smith M.E."/>
            <person name="Heitman J."/>
            <person name="Vilgalys R."/>
            <person name="Stajich J.E."/>
        </authorList>
    </citation>
    <scope>NUCLEOTIDE SEQUENCE [LARGE SCALE GENOMIC DNA]</scope>
    <source>
        <strain evidence="3 4">LSU 92-RS-03</strain>
    </source>
</reference>
<dbReference type="OrthoDB" id="1104827at2759"/>
<feature type="compositionally biased region" description="Low complexity" evidence="2">
    <location>
        <begin position="377"/>
        <end position="388"/>
    </location>
</feature>
<proteinExistence type="predicted"/>
<accession>A0A367IL50</accession>
<organism evidence="3 4">
    <name type="scientific">Rhizopus stolonifer</name>
    <name type="common">Rhizopus nigricans</name>
    <dbReference type="NCBI Taxonomy" id="4846"/>
    <lineage>
        <taxon>Eukaryota</taxon>
        <taxon>Fungi</taxon>
        <taxon>Fungi incertae sedis</taxon>
        <taxon>Mucoromycota</taxon>
        <taxon>Mucoromycotina</taxon>
        <taxon>Mucoromycetes</taxon>
        <taxon>Mucorales</taxon>
        <taxon>Mucorineae</taxon>
        <taxon>Rhizopodaceae</taxon>
        <taxon>Rhizopus</taxon>
    </lineage>
</organism>
<feature type="non-terminal residue" evidence="3">
    <location>
        <position position="1"/>
    </location>
</feature>
<dbReference type="Proteomes" id="UP000253551">
    <property type="component" value="Unassembled WGS sequence"/>
</dbReference>
<sequence length="388" mass="42802">GVSQIRVRYFQILDKLVTQVVMDRKIVKNEDVSSNGWSVAMLIDKFAEQDQINKHVQEAKENRELYEKAVKEKQELETEINLKGDGLIGQLRDKTHSLEDLLRISRNTIATLQRKLKDTQQEYEMNITALDQQLREIYSEAAAANNDVKESTEKNQNGQFVLGREDVTRAYDRLKAQAILEGKPEDNNDYQNLPRAEGLSEKFKSSLQGQLGGGPLGMVIPGTAPLIGSTRRNPAKKTWLTDASGTTNPNNTTDGVVMNAEFKDQVDKLLSTEGPIVAGDHSDKPISAMAAELERKLRQHNNKQLSVETTDRDSYLYDAQPPVPSAESTTTIDETSKISLAKQTQVLKDTSVDIPIPPPPPAVDSSILSNIPPEPLAPTAAATTTTAS</sequence>
<feature type="non-terminal residue" evidence="3">
    <location>
        <position position="388"/>
    </location>
</feature>
<comment type="caution">
    <text evidence="3">The sequence shown here is derived from an EMBL/GenBank/DDBJ whole genome shotgun (WGS) entry which is preliminary data.</text>
</comment>
<keyword evidence="1" id="KW-0175">Coiled coil</keyword>
<dbReference type="PANTHER" id="PTHR47102">
    <property type="entry name" value="PROTEIN BNI1"/>
    <property type="match status" value="1"/>
</dbReference>
<dbReference type="EMBL" id="PJQM01007387">
    <property type="protein sequence ID" value="RCH78251.1"/>
    <property type="molecule type" value="Genomic_DNA"/>
</dbReference>
<feature type="coiled-coil region" evidence="1">
    <location>
        <begin position="49"/>
        <end position="154"/>
    </location>
</feature>
<keyword evidence="4" id="KW-1185">Reference proteome</keyword>
<evidence type="ECO:0000313" key="3">
    <source>
        <dbReference type="EMBL" id="RCH78251.1"/>
    </source>
</evidence>
<feature type="region of interest" description="Disordered" evidence="2">
    <location>
        <begin position="350"/>
        <end position="388"/>
    </location>
</feature>
<feature type="region of interest" description="Disordered" evidence="2">
    <location>
        <begin position="300"/>
        <end position="332"/>
    </location>
</feature>
<evidence type="ECO:0000256" key="2">
    <source>
        <dbReference type="SAM" id="MobiDB-lite"/>
    </source>
</evidence>